<sequence length="1244" mass="142983">MLEKSDRGKIGRIASKYQTSSCGKATSPTGRRSSSSGDTIDEANVVVLDYHQHHQDNLQELQQPQQQLLQEVTETEQLSPKLTQEKSSATLESAVLQPEINIIPKVTSTAPVVREVQSSDKTTINIGVAMNHVNDQDNNTKQQKFKRALVIDNFDDLMDTQEETPNDGGGDGNDLRPINGELEFELAAVDEMSSCIGLDQEMDEDEARSEATFRYTVENVSKMKESQLSPPCIVRNLPWKIMVMPRSSQTQERQPQRSLGFFLQCNGESESTTWSCYAVAELRLLSCKEGQEPFSRKIQHLFYTKENDWGFSHFMLWQDVLDPDKGYIKDDSITLEVHVVADAPHGVSWDSKKHTGYVGLKNQGATCYMNSLLQTLYFTNQLRKAVYKMPTESDDSSKSVALALQRVFHELQFSDKPVGTKKLTKSFGWEALDSFMQHDVQEFLRVLLDKLESKMKGTCVEGTVPKLFEGKMASFIKCKNINYTSTRVETFYDIQLNIKGKKNIYESFRDYVSTEILDGDNKYDAGDHGLQEAEKGVVFQSFPPVLHLHLMRFQYDPVTDCSVKFNDRFEFYDKISLGEYLQVEESTNANYTLHAVLVHSGDNHGGHYVVFINPAGDGKWCKFDDDVVSRCTKQEAIEHNYGGQDEDMSMAVKHCTNAYMLVYIRNSELENVLQEVKEEDIPQELVDRLQEEKRLEYIRRKERNDAHLYMTVNVLLEDSFDGHQGNDLYDPERALYRVFRIRKQATLHEFLELLSDSLKYPIEQIRVWPFSSRTNQTCRPTLIEAEADLQKSMSMCAENANPWPVFVELVPPDSGLTALPPFDKDTDVLLFFKLYDPKNKKIHYAGHHYMPVTAKVQELIPILNERAGFPPDTELALYEEIKPNMVEKIENMTESLEKVLEELMDGDIIVFQKEERDNEMYELPTCRDYFKDLFYRVEVTFCDKSIPNDPGFTMELSLRMTYDQMAKAVAQRVGTDPYLLQFFRCQNYKDLPGHPLKCTFDGTLKDLVAYCKPKTKKIFYQQLSIRVNELENKKQFKCIWVGLSLKEEKEIILYPNKNGTVATLLEEAKKQVELSENGSGKLRLLEINCNRLLPGPKEDVSLESLTTIGTKAYRIEEIPKDEVNLAEDEMLVPVAHFHKDVFSPFGIPFMFKIKHGEPFTKVKDRLLKKLGVQEKEFEKFKFAIVSMGKPQFITEEADYYINLAEFRTTSSQALQRPWLGLDHVNKAPKRPRINYLEKAIKIYN</sequence>
<keyword evidence="6" id="KW-0645">Protease</keyword>
<dbReference type="PROSITE" id="PS50235">
    <property type="entry name" value="USP_3"/>
    <property type="match status" value="1"/>
</dbReference>
<dbReference type="GO" id="GO:0006508">
    <property type="term" value="P:proteolysis"/>
    <property type="evidence" value="ECO:0007669"/>
    <property type="project" value="UniProtKB-KW"/>
</dbReference>
<feature type="compositionally biased region" description="Low complexity" evidence="13">
    <location>
        <begin position="26"/>
        <end position="37"/>
    </location>
</feature>
<dbReference type="InterPro" id="IPR008974">
    <property type="entry name" value="TRAF-like"/>
</dbReference>
<dbReference type="SUPFAM" id="SSF49599">
    <property type="entry name" value="TRAF domain-like"/>
    <property type="match status" value="1"/>
</dbReference>
<organism evidence="16 17">
    <name type="scientific">Cotesia glomerata</name>
    <name type="common">Lepidopteran parasitic wasp</name>
    <name type="synonym">Apanteles glomeratus</name>
    <dbReference type="NCBI Taxonomy" id="32391"/>
    <lineage>
        <taxon>Eukaryota</taxon>
        <taxon>Metazoa</taxon>
        <taxon>Ecdysozoa</taxon>
        <taxon>Arthropoda</taxon>
        <taxon>Hexapoda</taxon>
        <taxon>Insecta</taxon>
        <taxon>Pterygota</taxon>
        <taxon>Neoptera</taxon>
        <taxon>Endopterygota</taxon>
        <taxon>Hymenoptera</taxon>
        <taxon>Apocrita</taxon>
        <taxon>Ichneumonoidea</taxon>
        <taxon>Braconidae</taxon>
        <taxon>Microgastrinae</taxon>
        <taxon>Cotesia</taxon>
    </lineage>
</organism>
<dbReference type="InterPro" id="IPR050164">
    <property type="entry name" value="Peptidase_C19"/>
</dbReference>
<dbReference type="InterPro" id="IPR029346">
    <property type="entry name" value="USP_C"/>
</dbReference>
<dbReference type="InterPro" id="IPR024729">
    <property type="entry name" value="USP7_ICP0-binding_dom"/>
</dbReference>
<dbReference type="PANTHER" id="PTHR24006:SF644">
    <property type="entry name" value="UBIQUITIN CARBOXYL-TERMINAL HYDROLASE 7"/>
    <property type="match status" value="1"/>
</dbReference>
<dbReference type="Gene3D" id="3.10.20.90">
    <property type="entry name" value="Phosphatidylinositol 3-kinase Catalytic Subunit, Chain A, domain 1"/>
    <property type="match status" value="2"/>
</dbReference>
<dbReference type="InterPro" id="IPR001394">
    <property type="entry name" value="Peptidase_C19_UCH"/>
</dbReference>
<dbReference type="FunFam" id="3.10.20.90:FF:000064">
    <property type="entry name" value="Putative ubiquitin carboxyl-terminal hydrolase 7"/>
    <property type="match status" value="1"/>
</dbReference>
<dbReference type="InterPro" id="IPR038765">
    <property type="entry name" value="Papain-like_cys_pep_sf"/>
</dbReference>
<dbReference type="AlphaFoldDB" id="A0AAV7I1E0"/>
<dbReference type="Gene3D" id="3.90.70.10">
    <property type="entry name" value="Cysteine proteinases"/>
    <property type="match status" value="1"/>
</dbReference>
<comment type="subcellular location">
    <subcellularLocation>
        <location evidence="2">Nucleus</location>
    </subcellularLocation>
</comment>
<dbReference type="PANTHER" id="PTHR24006">
    <property type="entry name" value="UBIQUITIN CARBOXYL-TERMINAL HYDROLASE"/>
    <property type="match status" value="1"/>
</dbReference>
<evidence type="ECO:0000256" key="12">
    <source>
        <dbReference type="ARBA" id="ARBA00031508"/>
    </source>
</evidence>
<evidence type="ECO:0000313" key="17">
    <source>
        <dbReference type="Proteomes" id="UP000826195"/>
    </source>
</evidence>
<comment type="catalytic activity">
    <reaction evidence="1">
        <text>Thiol-dependent hydrolysis of ester, thioester, amide, peptide and isopeptide bonds formed by the C-terminal Gly of ubiquitin (a 76-residue protein attached to proteins as an intracellular targeting signal).</text>
        <dbReference type="EC" id="3.4.19.12"/>
    </reaction>
</comment>
<dbReference type="Proteomes" id="UP000826195">
    <property type="component" value="Unassembled WGS sequence"/>
</dbReference>
<feature type="domain" description="USP" evidence="15">
    <location>
        <begin position="358"/>
        <end position="666"/>
    </location>
</feature>
<dbReference type="SUPFAM" id="SSF54001">
    <property type="entry name" value="Cysteine proteinases"/>
    <property type="match status" value="1"/>
</dbReference>
<evidence type="ECO:0000256" key="13">
    <source>
        <dbReference type="SAM" id="MobiDB-lite"/>
    </source>
</evidence>
<dbReference type="InterPro" id="IPR002083">
    <property type="entry name" value="MATH/TRAF_dom"/>
</dbReference>
<evidence type="ECO:0000256" key="3">
    <source>
        <dbReference type="ARBA" id="ARBA00009085"/>
    </source>
</evidence>
<feature type="domain" description="MATH" evidence="14">
    <location>
        <begin position="210"/>
        <end position="339"/>
    </location>
</feature>
<dbReference type="Gene3D" id="2.60.210.10">
    <property type="entry name" value="Apoptosis, Tumor Necrosis Factor Receptor Associated Protein 2, Chain A"/>
    <property type="match status" value="1"/>
</dbReference>
<evidence type="ECO:0000256" key="5">
    <source>
        <dbReference type="ARBA" id="ARBA00021393"/>
    </source>
</evidence>
<evidence type="ECO:0000256" key="11">
    <source>
        <dbReference type="ARBA" id="ARBA00031500"/>
    </source>
</evidence>
<evidence type="ECO:0000259" key="14">
    <source>
        <dbReference type="PROSITE" id="PS50144"/>
    </source>
</evidence>
<dbReference type="GO" id="GO:0004843">
    <property type="term" value="F:cysteine-type deubiquitinase activity"/>
    <property type="evidence" value="ECO:0007669"/>
    <property type="project" value="UniProtKB-EC"/>
</dbReference>
<evidence type="ECO:0000256" key="1">
    <source>
        <dbReference type="ARBA" id="ARBA00000707"/>
    </source>
</evidence>
<keyword evidence="8 16" id="KW-0378">Hydrolase</keyword>
<dbReference type="Pfam" id="PF00443">
    <property type="entry name" value="UCH"/>
    <property type="match status" value="1"/>
</dbReference>
<proteinExistence type="inferred from homology"/>
<dbReference type="PROSITE" id="PS00972">
    <property type="entry name" value="USP_1"/>
    <property type="match status" value="1"/>
</dbReference>
<dbReference type="GO" id="GO:0016579">
    <property type="term" value="P:protein deubiquitination"/>
    <property type="evidence" value="ECO:0007669"/>
    <property type="project" value="InterPro"/>
</dbReference>
<dbReference type="SMART" id="SM00061">
    <property type="entry name" value="MATH"/>
    <property type="match status" value="1"/>
</dbReference>
<evidence type="ECO:0000313" key="16">
    <source>
        <dbReference type="EMBL" id="KAH0540548.1"/>
    </source>
</evidence>
<dbReference type="PROSITE" id="PS50144">
    <property type="entry name" value="MATH"/>
    <property type="match status" value="1"/>
</dbReference>
<keyword evidence="10" id="KW-0539">Nucleus</keyword>
<evidence type="ECO:0000256" key="7">
    <source>
        <dbReference type="ARBA" id="ARBA00022786"/>
    </source>
</evidence>
<comment type="similarity">
    <text evidence="3">Belongs to the peptidase C19 family.</text>
</comment>
<dbReference type="CDD" id="cd03772">
    <property type="entry name" value="MATH_HAUSP"/>
    <property type="match status" value="1"/>
</dbReference>
<evidence type="ECO:0000256" key="8">
    <source>
        <dbReference type="ARBA" id="ARBA00022801"/>
    </source>
</evidence>
<accession>A0AAV7I1E0</accession>
<keyword evidence="17" id="KW-1185">Reference proteome</keyword>
<dbReference type="GO" id="GO:0005829">
    <property type="term" value="C:cytosol"/>
    <property type="evidence" value="ECO:0007669"/>
    <property type="project" value="TreeGrafter"/>
</dbReference>
<dbReference type="Pfam" id="PF22486">
    <property type="entry name" value="MATH_2"/>
    <property type="match status" value="1"/>
</dbReference>
<dbReference type="EC" id="3.4.19.12" evidence="4"/>
<name>A0AAV7I1E0_COTGL</name>
<evidence type="ECO:0000259" key="15">
    <source>
        <dbReference type="PROSITE" id="PS50235"/>
    </source>
</evidence>
<dbReference type="GO" id="GO:0005634">
    <property type="term" value="C:nucleus"/>
    <property type="evidence" value="ECO:0007669"/>
    <property type="project" value="UniProtKB-SubCell"/>
</dbReference>
<dbReference type="PROSITE" id="PS00973">
    <property type="entry name" value="USP_2"/>
    <property type="match status" value="1"/>
</dbReference>
<dbReference type="GO" id="GO:0031647">
    <property type="term" value="P:regulation of protein stability"/>
    <property type="evidence" value="ECO:0007669"/>
    <property type="project" value="TreeGrafter"/>
</dbReference>
<dbReference type="InterPro" id="IPR028889">
    <property type="entry name" value="USP"/>
</dbReference>
<evidence type="ECO:0000256" key="10">
    <source>
        <dbReference type="ARBA" id="ARBA00023242"/>
    </source>
</evidence>
<dbReference type="Pfam" id="PF14533">
    <property type="entry name" value="USP7_C2"/>
    <property type="match status" value="1"/>
</dbReference>
<comment type="caution">
    <text evidence="16">The sequence shown here is derived from an EMBL/GenBank/DDBJ whole genome shotgun (WGS) entry which is preliminary data.</text>
</comment>
<dbReference type="Pfam" id="PF12436">
    <property type="entry name" value="USP7_ICP0_bdg"/>
    <property type="match status" value="1"/>
</dbReference>
<protein>
    <recommendedName>
        <fullName evidence="5">Ubiquitin carboxyl-terminal hydrolase 7</fullName>
        <ecNumber evidence="4">3.4.19.12</ecNumber>
    </recommendedName>
    <alternativeName>
        <fullName evidence="12">Ubiquitin thioesterase 7</fullName>
    </alternativeName>
    <alternativeName>
        <fullName evidence="11">Ubiquitin-specific-processing protease 7</fullName>
    </alternativeName>
</protein>
<evidence type="ECO:0000256" key="9">
    <source>
        <dbReference type="ARBA" id="ARBA00022807"/>
    </source>
</evidence>
<keyword evidence="7" id="KW-0833">Ubl conjugation pathway</keyword>
<dbReference type="EMBL" id="JAHXZJ010002609">
    <property type="protein sequence ID" value="KAH0540548.1"/>
    <property type="molecule type" value="Genomic_DNA"/>
</dbReference>
<keyword evidence="9" id="KW-0788">Thiol protease</keyword>
<reference evidence="16 17" key="1">
    <citation type="journal article" date="2021" name="J. Hered.">
        <title>A chromosome-level genome assembly of the parasitoid wasp, Cotesia glomerata (Hymenoptera: Braconidae).</title>
        <authorList>
            <person name="Pinto B.J."/>
            <person name="Weis J.J."/>
            <person name="Gamble T."/>
            <person name="Ode P.J."/>
            <person name="Paul R."/>
            <person name="Zaspel J.M."/>
        </authorList>
    </citation>
    <scope>NUCLEOTIDE SEQUENCE [LARGE SCALE GENOMIC DNA]</scope>
    <source>
        <strain evidence="16">CgM1</strain>
    </source>
</reference>
<dbReference type="CDD" id="cd02659">
    <property type="entry name" value="peptidase_C19C"/>
    <property type="match status" value="1"/>
</dbReference>
<evidence type="ECO:0000256" key="4">
    <source>
        <dbReference type="ARBA" id="ARBA00012759"/>
    </source>
</evidence>
<dbReference type="FunFam" id="3.90.70.10:FF:000005">
    <property type="entry name" value="Ubiquitin carboxyl-terminal hydrolase 7"/>
    <property type="match status" value="1"/>
</dbReference>
<dbReference type="FunFam" id="2.60.210.10:FF:000006">
    <property type="entry name" value="Ubiquitin carboxyl-terminal hydrolase 7"/>
    <property type="match status" value="1"/>
</dbReference>
<evidence type="ECO:0000256" key="2">
    <source>
        <dbReference type="ARBA" id="ARBA00004123"/>
    </source>
</evidence>
<evidence type="ECO:0000256" key="6">
    <source>
        <dbReference type="ARBA" id="ARBA00022670"/>
    </source>
</evidence>
<dbReference type="InterPro" id="IPR018200">
    <property type="entry name" value="USP_CS"/>
</dbReference>
<gene>
    <name evidence="16" type="primary">USP7</name>
    <name evidence="16" type="ORF">KQX54_018225</name>
</gene>
<feature type="region of interest" description="Disordered" evidence="13">
    <location>
        <begin position="1"/>
        <end position="38"/>
    </location>
</feature>